<organism evidence="2 3">
    <name type="scientific">Puccinia striiformis f. sp. tritici PST-78</name>
    <dbReference type="NCBI Taxonomy" id="1165861"/>
    <lineage>
        <taxon>Eukaryota</taxon>
        <taxon>Fungi</taxon>
        <taxon>Dikarya</taxon>
        <taxon>Basidiomycota</taxon>
        <taxon>Pucciniomycotina</taxon>
        <taxon>Pucciniomycetes</taxon>
        <taxon>Pucciniales</taxon>
        <taxon>Pucciniaceae</taxon>
        <taxon>Puccinia</taxon>
    </lineage>
</organism>
<dbReference type="AlphaFoldDB" id="A0A0L0VGJ6"/>
<dbReference type="PANTHER" id="PTHR33069:SF3">
    <property type="entry name" value="DYNEIN HEAVY CHAIN TAIL DOMAIN-CONTAINING PROTEIN"/>
    <property type="match status" value="1"/>
</dbReference>
<dbReference type="PANTHER" id="PTHR33069">
    <property type="entry name" value="CHROMOSOME 7, WHOLE GENOME SHOTGUN SEQUENCE-RELATED"/>
    <property type="match status" value="1"/>
</dbReference>
<feature type="compositionally biased region" description="Acidic residues" evidence="1">
    <location>
        <begin position="10"/>
        <end position="25"/>
    </location>
</feature>
<comment type="caution">
    <text evidence="2">The sequence shown here is derived from an EMBL/GenBank/DDBJ whole genome shotgun (WGS) entry which is preliminary data.</text>
</comment>
<keyword evidence="3" id="KW-1185">Reference proteome</keyword>
<evidence type="ECO:0000313" key="2">
    <source>
        <dbReference type="EMBL" id="KNE98109.1"/>
    </source>
</evidence>
<gene>
    <name evidence="2" type="ORF">PSTG_08571</name>
</gene>
<reference evidence="3" key="1">
    <citation type="submission" date="2014-03" db="EMBL/GenBank/DDBJ databases">
        <title>The Genome Sequence of Puccinia striiformis f. sp. tritici PST-78.</title>
        <authorList>
            <consortium name="The Broad Institute Genome Sequencing Platform"/>
            <person name="Cuomo C."/>
            <person name="Hulbert S."/>
            <person name="Chen X."/>
            <person name="Walker B."/>
            <person name="Young S.K."/>
            <person name="Zeng Q."/>
            <person name="Gargeya S."/>
            <person name="Fitzgerald M."/>
            <person name="Haas B."/>
            <person name="Abouelleil A."/>
            <person name="Alvarado L."/>
            <person name="Arachchi H.M."/>
            <person name="Berlin A.M."/>
            <person name="Chapman S.B."/>
            <person name="Goldberg J."/>
            <person name="Griggs A."/>
            <person name="Gujja S."/>
            <person name="Hansen M."/>
            <person name="Howarth C."/>
            <person name="Imamovic A."/>
            <person name="Larimer J."/>
            <person name="McCowan C."/>
            <person name="Montmayeur A."/>
            <person name="Murphy C."/>
            <person name="Neiman D."/>
            <person name="Pearson M."/>
            <person name="Priest M."/>
            <person name="Roberts A."/>
            <person name="Saif S."/>
            <person name="Shea T."/>
            <person name="Sisk P."/>
            <person name="Sykes S."/>
            <person name="Wortman J."/>
            <person name="Nusbaum C."/>
            <person name="Birren B."/>
        </authorList>
    </citation>
    <scope>NUCLEOTIDE SEQUENCE [LARGE SCALE GENOMIC DNA]</scope>
    <source>
        <strain evidence="3">race PST-78</strain>
    </source>
</reference>
<dbReference type="EMBL" id="AJIL01000060">
    <property type="protein sequence ID" value="KNE98109.1"/>
    <property type="molecule type" value="Genomic_DNA"/>
</dbReference>
<dbReference type="Proteomes" id="UP000054564">
    <property type="component" value="Unassembled WGS sequence"/>
</dbReference>
<evidence type="ECO:0000256" key="1">
    <source>
        <dbReference type="SAM" id="MobiDB-lite"/>
    </source>
</evidence>
<protein>
    <submittedName>
        <fullName evidence="2">Uncharacterized protein</fullName>
    </submittedName>
</protein>
<sequence>MSDNSSYYEEHEETSDASDQSEEAPDLSHLSEATRLTYQKSVLVFRNLDNLMDKCTSAFRASDDGTEATTDTTVTREELFDQVESTLLPQLDEKLKRLTSEFKPDVEWEDLDEKFETLLAIQTELDPLLAQIASAKDRICRSDTEPDLTNDQGFKKLKHIRISGMQEKLRLLITEHVHSSFRYCRWLLGEILSDSYDVPFLGGVFASSNAEISHSIHFLTRWMRESDFHMISRQNSRYLADFNELHNTFASLYHSGFSRENRQQHKAELLEVARAAMLITKLSRILIEKLYKQVTLKNSLPFFIEISSAQIKTLQDLPHCINDYLCRIKGHLKTATRISYPLETITSRSKDFQISFDLLIHHLVPSIINTDGFETRKYFEDWLNTWNDQRLFVSQNLELALKSLKDARD</sequence>
<accession>A0A0L0VGJ6</accession>
<proteinExistence type="predicted"/>
<name>A0A0L0VGJ6_9BASI</name>
<feature type="region of interest" description="Disordered" evidence="1">
    <location>
        <begin position="1"/>
        <end position="30"/>
    </location>
</feature>
<evidence type="ECO:0000313" key="3">
    <source>
        <dbReference type="Proteomes" id="UP000054564"/>
    </source>
</evidence>